<keyword evidence="2" id="KW-1185">Reference proteome</keyword>
<dbReference type="OrthoDB" id="3078370at2"/>
<dbReference type="KEGG" id="aagg:ETAA8_08070"/>
<dbReference type="Proteomes" id="UP000315017">
    <property type="component" value="Chromosome"/>
</dbReference>
<dbReference type="AlphaFoldDB" id="A0A517Y673"/>
<accession>A0A517Y673</accession>
<dbReference type="EMBL" id="CP036274">
    <property type="protein sequence ID" value="QDU25737.1"/>
    <property type="molecule type" value="Genomic_DNA"/>
</dbReference>
<protein>
    <submittedName>
        <fullName evidence="1">Uncharacterized protein</fullName>
    </submittedName>
</protein>
<dbReference type="RefSeq" id="WP_145085182.1">
    <property type="nucleotide sequence ID" value="NZ_CP036274.1"/>
</dbReference>
<proteinExistence type="predicted"/>
<sequence>MQLKSKTPARAITSPAIKFVAKVEPVKEVTLHGSGDLAFWQDRLAAESLQPLPREGRAQLFISATEARFMGLTFRECIIGIQVVRASHANSGDGAMFLLHAWNSLRAFAWIERNLFNTPYYPGQIVVDPTAPARLQLSESGVEVIAANIGTTRQPTEIAEEAWQGPIYLPTSNGGAQKLFIARLSGQTEHFPFHAAEDQFLLQPAATCPVIRQLSESHFTPNAWHIRQAAAHAKSKTYRVSDFLRA</sequence>
<reference evidence="1 2" key="1">
    <citation type="submission" date="2019-02" db="EMBL/GenBank/DDBJ databases">
        <title>Deep-cultivation of Planctomycetes and their phenomic and genomic characterization uncovers novel biology.</title>
        <authorList>
            <person name="Wiegand S."/>
            <person name="Jogler M."/>
            <person name="Boedeker C."/>
            <person name="Pinto D."/>
            <person name="Vollmers J."/>
            <person name="Rivas-Marin E."/>
            <person name="Kohn T."/>
            <person name="Peeters S.H."/>
            <person name="Heuer A."/>
            <person name="Rast P."/>
            <person name="Oberbeckmann S."/>
            <person name="Bunk B."/>
            <person name="Jeske O."/>
            <person name="Meyerdierks A."/>
            <person name="Storesund J.E."/>
            <person name="Kallscheuer N."/>
            <person name="Luecker S."/>
            <person name="Lage O.M."/>
            <person name="Pohl T."/>
            <person name="Merkel B.J."/>
            <person name="Hornburger P."/>
            <person name="Mueller R.-W."/>
            <person name="Bruemmer F."/>
            <person name="Labrenz M."/>
            <person name="Spormann A.M."/>
            <person name="Op den Camp H."/>
            <person name="Overmann J."/>
            <person name="Amann R."/>
            <person name="Jetten M.S.M."/>
            <person name="Mascher T."/>
            <person name="Medema M.H."/>
            <person name="Devos D.P."/>
            <person name="Kaster A.-K."/>
            <person name="Ovreas L."/>
            <person name="Rohde M."/>
            <person name="Galperin M.Y."/>
            <person name="Jogler C."/>
        </authorList>
    </citation>
    <scope>NUCLEOTIDE SEQUENCE [LARGE SCALE GENOMIC DNA]</scope>
    <source>
        <strain evidence="1 2">ETA_A8</strain>
    </source>
</reference>
<evidence type="ECO:0000313" key="1">
    <source>
        <dbReference type="EMBL" id="QDU25737.1"/>
    </source>
</evidence>
<gene>
    <name evidence="1" type="ORF">ETAA8_08070</name>
</gene>
<evidence type="ECO:0000313" key="2">
    <source>
        <dbReference type="Proteomes" id="UP000315017"/>
    </source>
</evidence>
<organism evidence="1 2">
    <name type="scientific">Anatilimnocola aggregata</name>
    <dbReference type="NCBI Taxonomy" id="2528021"/>
    <lineage>
        <taxon>Bacteria</taxon>
        <taxon>Pseudomonadati</taxon>
        <taxon>Planctomycetota</taxon>
        <taxon>Planctomycetia</taxon>
        <taxon>Pirellulales</taxon>
        <taxon>Pirellulaceae</taxon>
        <taxon>Anatilimnocola</taxon>
    </lineage>
</organism>
<name>A0A517Y673_9BACT</name>